<feature type="signal peptide" evidence="1">
    <location>
        <begin position="1"/>
        <end position="22"/>
    </location>
</feature>
<dbReference type="Proteomes" id="UP000198598">
    <property type="component" value="Unassembled WGS sequence"/>
</dbReference>
<keyword evidence="3" id="KW-1185">Reference proteome</keyword>
<dbReference type="RefSeq" id="WP_093830655.1">
    <property type="nucleotide sequence ID" value="NZ_FOLQ01000011.1"/>
</dbReference>
<keyword evidence="1" id="KW-0732">Signal</keyword>
<protein>
    <submittedName>
        <fullName evidence="2">Uncharacterized protein</fullName>
    </submittedName>
</protein>
<gene>
    <name evidence="2" type="ORF">SAMN05216167_11141</name>
</gene>
<sequence>MSIKILLSAIILLVVTFQTAQAQTSVKNDTLTTVAGKWAGTYSGDSSGKFELVLNQDSSKKLMGQVTMITDDGNRQTASLKTISWQNGQLSATYMDPAEDDEVSFTGSYANSLLKGTWKSDGGQAKGTWQLTRSTR</sequence>
<dbReference type="EMBL" id="FOLQ01000011">
    <property type="protein sequence ID" value="SFE18190.1"/>
    <property type="molecule type" value="Genomic_DNA"/>
</dbReference>
<organism evidence="2 3">
    <name type="scientific">Spirosoma endophyticum</name>
    <dbReference type="NCBI Taxonomy" id="662367"/>
    <lineage>
        <taxon>Bacteria</taxon>
        <taxon>Pseudomonadati</taxon>
        <taxon>Bacteroidota</taxon>
        <taxon>Cytophagia</taxon>
        <taxon>Cytophagales</taxon>
        <taxon>Cytophagaceae</taxon>
        <taxon>Spirosoma</taxon>
    </lineage>
</organism>
<evidence type="ECO:0000313" key="3">
    <source>
        <dbReference type="Proteomes" id="UP000198598"/>
    </source>
</evidence>
<evidence type="ECO:0000313" key="2">
    <source>
        <dbReference type="EMBL" id="SFE18190.1"/>
    </source>
</evidence>
<accession>A0A1I1YJL1</accession>
<name>A0A1I1YJL1_9BACT</name>
<dbReference type="OrthoDB" id="963096at2"/>
<feature type="chain" id="PRO_5011698622" evidence="1">
    <location>
        <begin position="23"/>
        <end position="136"/>
    </location>
</feature>
<dbReference type="AlphaFoldDB" id="A0A1I1YJL1"/>
<proteinExistence type="predicted"/>
<evidence type="ECO:0000256" key="1">
    <source>
        <dbReference type="SAM" id="SignalP"/>
    </source>
</evidence>
<reference evidence="2 3" key="1">
    <citation type="submission" date="2016-10" db="EMBL/GenBank/DDBJ databases">
        <authorList>
            <person name="de Groot N.N."/>
        </authorList>
    </citation>
    <scope>NUCLEOTIDE SEQUENCE [LARGE SCALE GENOMIC DNA]</scope>
    <source>
        <strain evidence="2 3">DSM 26130</strain>
    </source>
</reference>